<name>A0A1B9IGC2_9TREE</name>
<sequence length="86" mass="9455">MKRALAFHIKALFIHAALHLLELDKVGYNQEFLDLAEIVGFPGIKVCRLPGLSSYDDIAEEEEEVISTGAGGPSTREGEEETLIQL</sequence>
<reference evidence="3 4" key="1">
    <citation type="submission" date="2013-07" db="EMBL/GenBank/DDBJ databases">
        <title>The Genome Sequence of Kwoniella mangroviensis CBS10435.</title>
        <authorList>
            <consortium name="The Broad Institute Genome Sequencing Platform"/>
            <person name="Cuomo C."/>
            <person name="Litvintseva A."/>
            <person name="Chen Y."/>
            <person name="Heitman J."/>
            <person name="Sun S."/>
            <person name="Springer D."/>
            <person name="Dromer F."/>
            <person name="Young S.K."/>
            <person name="Zeng Q."/>
            <person name="Gargeya S."/>
            <person name="Fitzgerald M."/>
            <person name="Abouelleil A."/>
            <person name="Alvarado L."/>
            <person name="Berlin A.M."/>
            <person name="Chapman S.B."/>
            <person name="Dewar J."/>
            <person name="Goldberg J."/>
            <person name="Griggs A."/>
            <person name="Gujja S."/>
            <person name="Hansen M."/>
            <person name="Howarth C."/>
            <person name="Imamovic A."/>
            <person name="Larimer J."/>
            <person name="McCowan C."/>
            <person name="Murphy C."/>
            <person name="Pearson M."/>
            <person name="Priest M."/>
            <person name="Roberts A."/>
            <person name="Saif S."/>
            <person name="Shea T."/>
            <person name="Sykes S."/>
            <person name="Wortman J."/>
            <person name="Nusbaum C."/>
            <person name="Birren B."/>
        </authorList>
    </citation>
    <scope>NUCLEOTIDE SEQUENCE [LARGE SCALE GENOMIC DNA]</scope>
    <source>
        <strain evidence="3 4">CBS 10435</strain>
    </source>
</reference>
<proteinExistence type="predicted"/>
<accession>A0A1B9IGC2</accession>
<evidence type="ECO:0000313" key="3">
    <source>
        <dbReference type="EMBL" id="OCF54474.1"/>
    </source>
</evidence>
<feature type="chain" id="PRO_5008628678" evidence="2">
    <location>
        <begin position="17"/>
        <end position="86"/>
    </location>
</feature>
<reference evidence="4" key="2">
    <citation type="submission" date="2013-12" db="EMBL/GenBank/DDBJ databases">
        <title>Evolution of pathogenesis and genome organization in the Tremellales.</title>
        <authorList>
            <person name="Cuomo C."/>
            <person name="Litvintseva A."/>
            <person name="Heitman J."/>
            <person name="Chen Y."/>
            <person name="Sun S."/>
            <person name="Springer D."/>
            <person name="Dromer F."/>
            <person name="Young S."/>
            <person name="Zeng Q."/>
            <person name="Chapman S."/>
            <person name="Gujja S."/>
            <person name="Saif S."/>
            <person name="Birren B."/>
        </authorList>
    </citation>
    <scope>NUCLEOTIDE SEQUENCE [LARGE SCALE GENOMIC DNA]</scope>
    <source>
        <strain evidence="4">CBS 10435</strain>
    </source>
</reference>
<evidence type="ECO:0000256" key="2">
    <source>
        <dbReference type="SAM" id="SignalP"/>
    </source>
</evidence>
<keyword evidence="2" id="KW-0732">Signal</keyword>
<dbReference type="AlphaFoldDB" id="A0A1B9IGC2"/>
<evidence type="ECO:0000313" key="4">
    <source>
        <dbReference type="Proteomes" id="UP000092583"/>
    </source>
</evidence>
<organism evidence="3 4">
    <name type="scientific">Kwoniella mangroviensis CBS 10435</name>
    <dbReference type="NCBI Taxonomy" id="1331196"/>
    <lineage>
        <taxon>Eukaryota</taxon>
        <taxon>Fungi</taxon>
        <taxon>Dikarya</taxon>
        <taxon>Basidiomycota</taxon>
        <taxon>Agaricomycotina</taxon>
        <taxon>Tremellomycetes</taxon>
        <taxon>Tremellales</taxon>
        <taxon>Cryptococcaceae</taxon>
        <taxon>Kwoniella</taxon>
    </lineage>
</organism>
<dbReference type="Proteomes" id="UP000092583">
    <property type="component" value="Unassembled WGS sequence"/>
</dbReference>
<gene>
    <name evidence="3" type="ORF">L486_08022</name>
</gene>
<protein>
    <submittedName>
        <fullName evidence="3">Uncharacterized protein</fullName>
    </submittedName>
</protein>
<dbReference type="OrthoDB" id="10637298at2759"/>
<dbReference type="EMBL" id="KI669470">
    <property type="protein sequence ID" value="OCF54474.1"/>
    <property type="molecule type" value="Genomic_DNA"/>
</dbReference>
<keyword evidence="4" id="KW-1185">Reference proteome</keyword>
<feature type="signal peptide" evidence="2">
    <location>
        <begin position="1"/>
        <end position="16"/>
    </location>
</feature>
<evidence type="ECO:0000256" key="1">
    <source>
        <dbReference type="SAM" id="MobiDB-lite"/>
    </source>
</evidence>
<feature type="region of interest" description="Disordered" evidence="1">
    <location>
        <begin position="64"/>
        <end position="86"/>
    </location>
</feature>